<evidence type="ECO:0000256" key="3">
    <source>
        <dbReference type="ARBA" id="ARBA00022989"/>
    </source>
</evidence>
<protein>
    <recommendedName>
        <fullName evidence="7">ABC-2 type transporter transmembrane domain-containing protein</fullName>
    </recommendedName>
</protein>
<evidence type="ECO:0000256" key="5">
    <source>
        <dbReference type="SAM" id="MobiDB-lite"/>
    </source>
</evidence>
<dbReference type="GO" id="GO:0140359">
    <property type="term" value="F:ABC-type transporter activity"/>
    <property type="evidence" value="ECO:0007669"/>
    <property type="project" value="InterPro"/>
</dbReference>
<evidence type="ECO:0000256" key="6">
    <source>
        <dbReference type="SAM" id="Phobius"/>
    </source>
</evidence>
<comment type="subcellular location">
    <subcellularLocation>
        <location evidence="1">Membrane</location>
        <topology evidence="1">Multi-pass membrane protein</topology>
    </subcellularLocation>
</comment>
<feature type="transmembrane region" description="Helical" evidence="6">
    <location>
        <begin position="622"/>
        <end position="640"/>
    </location>
</feature>
<keyword evidence="4 6" id="KW-0472">Membrane</keyword>
<feature type="transmembrane region" description="Helical" evidence="6">
    <location>
        <begin position="675"/>
        <end position="696"/>
    </location>
</feature>
<feature type="transmembrane region" description="Helical" evidence="6">
    <location>
        <begin position="12"/>
        <end position="38"/>
    </location>
</feature>
<dbReference type="EMBL" id="PEBK01000003">
    <property type="protein sequence ID" value="PJM75525.1"/>
    <property type="molecule type" value="Genomic_DNA"/>
</dbReference>
<sequence>MKHVFQVFARDIRRILAVPMAVVTVLGICAIPALYSWFNVAAFWSPYDNTGNLRVAVVNEDRGASSSAIGRLNIGDQVETSLHDNHQLDWTFMGRQQALDEVRSGTSYAAIIIPVDFSADLMTITTGDFRQPKIEYYVNEKTSPITPRITDTGAGTLERQINSQFVSTVSKTAVEAMSKAAGKASAHADAARRETSNGVDKALDGIDDAEAKLDSLIAAVNDGSAKVDEARVSLSDISGKATKAQTTLNSGIASISDAQNGLTSLSSSLAVKSASASASLSAGSQQANTVIGKASGTVLGAKDRADAAAASAQEAVDANAAIVTTLKDSEFAGTDSGKALIAELEQRGRDGHAAVDAMRTASANVGNSATAIAGAADAIDSANQSTITALQRSQSALGGTATSGLNSALGSFSASATTLSGTLAKVGPAVDEANTALDQLDTTLDRTTKALEGSKRSLAETRTTLSNIDSDMNAASSADTLDRLRSSLGASPDDVAKFVASPTALETHTVYPLNSYGSAVAPMFTNLALWIGAFTLAMMVHLEVDDEGITGLTANQKYLGRWLLLAVLSCLQAVITTTGNLVIGVQAANLPALYLTTMAIGVVYVSIIYALCISFAHVGRGLTVLLTVLQVPGSSGMYPIEMMPKEFQRLYPFLPITHGNNALRETIGGFYGDHYWRYLTTLALFAAAAFLVGMTLRPYLNNLNTMVSERFAATDLLAAEKPVAIHNRYRLDQLLRALNDSEEFHAGITRRAARFERLYPKLKRGALAAGIILPIGLTAFSMTTNEKIGILLAWVIWIVAIITFLVGIEFIYDGIRRQIRLGNMDAAELRDVYRRQRLHRKPLKSLDLLNVTGPASGRTPKHSAAGTGTATKTAAGAAAGASGKEA</sequence>
<feature type="transmembrane region" description="Helical" evidence="6">
    <location>
        <begin position="788"/>
        <end position="812"/>
    </location>
</feature>
<feature type="domain" description="ABC-2 type transporter transmembrane" evidence="7">
    <location>
        <begin position="28"/>
        <end position="176"/>
    </location>
</feature>
<feature type="transmembrane region" description="Helical" evidence="6">
    <location>
        <begin position="592"/>
        <end position="615"/>
    </location>
</feature>
<keyword evidence="2 6" id="KW-0812">Transmembrane</keyword>
<dbReference type="PANTHER" id="PTHR43077:SF10">
    <property type="entry name" value="TRANSPORT PERMEASE PROTEIN"/>
    <property type="match status" value="1"/>
</dbReference>
<dbReference type="InterPro" id="IPR013525">
    <property type="entry name" value="ABC2_TM"/>
</dbReference>
<feature type="transmembrane region" description="Helical" evidence="6">
    <location>
        <begin position="765"/>
        <end position="782"/>
    </location>
</feature>
<dbReference type="InterPro" id="IPR051328">
    <property type="entry name" value="T7SS_ABC-Transporter"/>
</dbReference>
<feature type="transmembrane region" description="Helical" evidence="6">
    <location>
        <begin position="562"/>
        <end position="586"/>
    </location>
</feature>
<evidence type="ECO:0000256" key="1">
    <source>
        <dbReference type="ARBA" id="ARBA00004141"/>
    </source>
</evidence>
<accession>A0A2M9HFD8</accession>
<evidence type="ECO:0000256" key="2">
    <source>
        <dbReference type="ARBA" id="ARBA00022692"/>
    </source>
</evidence>
<dbReference type="PANTHER" id="PTHR43077">
    <property type="entry name" value="TRANSPORT PERMEASE YVFS-RELATED"/>
    <property type="match status" value="1"/>
</dbReference>
<feature type="region of interest" description="Disordered" evidence="5">
    <location>
        <begin position="849"/>
        <end position="886"/>
    </location>
</feature>
<evidence type="ECO:0000313" key="8">
    <source>
        <dbReference type="EMBL" id="PJM75525.1"/>
    </source>
</evidence>
<dbReference type="Gene3D" id="1.20.5.300">
    <property type="match status" value="1"/>
</dbReference>
<feature type="compositionally biased region" description="Low complexity" evidence="5">
    <location>
        <begin position="863"/>
        <end position="886"/>
    </location>
</feature>
<dbReference type="InterPro" id="IPR017501">
    <property type="entry name" value="Phage_infect_YhgE_C"/>
</dbReference>
<dbReference type="Proteomes" id="UP000231451">
    <property type="component" value="Unassembled WGS sequence"/>
</dbReference>
<comment type="caution">
    <text evidence="8">The sequence shown here is derived from an EMBL/GenBank/DDBJ whole genome shotgun (WGS) entry which is preliminary data.</text>
</comment>
<dbReference type="AlphaFoldDB" id="A0A2M9HFD8"/>
<proteinExistence type="predicted"/>
<dbReference type="Gene3D" id="3.40.1710.10">
    <property type="entry name" value="abc type-2 transporter like domain"/>
    <property type="match status" value="1"/>
</dbReference>
<name>A0A2M9HFD8_9BIFI</name>
<evidence type="ECO:0000313" key="9">
    <source>
        <dbReference type="Proteomes" id="UP000231451"/>
    </source>
</evidence>
<gene>
    <name evidence="8" type="ORF">CSQ87_03640</name>
</gene>
<dbReference type="GO" id="GO:0016020">
    <property type="term" value="C:membrane"/>
    <property type="evidence" value="ECO:0007669"/>
    <property type="project" value="UniProtKB-SubCell"/>
</dbReference>
<reference evidence="8 9" key="1">
    <citation type="submission" date="2017-10" db="EMBL/GenBank/DDBJ databases">
        <title>Draft genome sequences of strains TRE 1, TRE 9, TRE H and TRI 7, isolated from tamarins, belonging to four potential novel Bifidobacterium species.</title>
        <authorList>
            <person name="Mattarelli P."/>
            <person name="Modesto M."/>
            <person name="Puglisi E."/>
            <person name="Morelli L."/>
            <person name="Spezio C."/>
            <person name="Bonetti A."/>
            <person name="Sandri C."/>
        </authorList>
    </citation>
    <scope>NUCLEOTIDE SEQUENCE [LARGE SCALE GENOMIC DNA]</scope>
    <source>
        <strain evidence="9">TRI7</strain>
    </source>
</reference>
<organism evidence="8 9">
    <name type="scientific">Bifidobacterium simiarum</name>
    <dbReference type="NCBI Taxonomy" id="2045441"/>
    <lineage>
        <taxon>Bacteria</taxon>
        <taxon>Bacillati</taxon>
        <taxon>Actinomycetota</taxon>
        <taxon>Actinomycetes</taxon>
        <taxon>Bifidobacteriales</taxon>
        <taxon>Bifidobacteriaceae</taxon>
        <taxon>Bifidobacterium</taxon>
    </lineage>
</organism>
<keyword evidence="9" id="KW-1185">Reference proteome</keyword>
<dbReference type="NCBIfam" id="TIGR03061">
    <property type="entry name" value="pip_yhgE_Nterm"/>
    <property type="match status" value="1"/>
</dbReference>
<keyword evidence="3 6" id="KW-1133">Transmembrane helix</keyword>
<feature type="transmembrane region" description="Helical" evidence="6">
    <location>
        <begin position="523"/>
        <end position="542"/>
    </location>
</feature>
<dbReference type="Pfam" id="PF12698">
    <property type="entry name" value="ABC2_membrane_3"/>
    <property type="match status" value="2"/>
</dbReference>
<evidence type="ECO:0000259" key="7">
    <source>
        <dbReference type="Pfam" id="PF12698"/>
    </source>
</evidence>
<dbReference type="OrthoDB" id="9811483at2"/>
<dbReference type="RefSeq" id="WP_100512529.1">
    <property type="nucleotide sequence ID" value="NZ_PEBK01000003.1"/>
</dbReference>
<dbReference type="NCBIfam" id="TIGR03062">
    <property type="entry name" value="pip_yhgE_Cterm"/>
    <property type="match status" value="1"/>
</dbReference>
<evidence type="ECO:0000256" key="4">
    <source>
        <dbReference type="ARBA" id="ARBA00023136"/>
    </source>
</evidence>
<feature type="domain" description="ABC-2 type transporter transmembrane" evidence="7">
    <location>
        <begin position="476"/>
        <end position="692"/>
    </location>
</feature>
<dbReference type="InterPro" id="IPR017500">
    <property type="entry name" value="Phage_infect_YhgE_N"/>
</dbReference>